<reference evidence="5 6" key="1">
    <citation type="journal article" date="2011" name="Science">
        <title>The Selaginella genome identifies genetic changes associated with the evolution of vascular plants.</title>
        <authorList>
            <person name="Banks J.A."/>
            <person name="Nishiyama T."/>
            <person name="Hasebe M."/>
            <person name="Bowman J.L."/>
            <person name="Gribskov M."/>
            <person name="dePamphilis C."/>
            <person name="Albert V.A."/>
            <person name="Aono N."/>
            <person name="Aoyama T."/>
            <person name="Ambrose B.A."/>
            <person name="Ashton N.W."/>
            <person name="Axtell M.J."/>
            <person name="Barker E."/>
            <person name="Barker M.S."/>
            <person name="Bennetzen J.L."/>
            <person name="Bonawitz N.D."/>
            <person name="Chapple C."/>
            <person name="Cheng C."/>
            <person name="Correa L.G."/>
            <person name="Dacre M."/>
            <person name="DeBarry J."/>
            <person name="Dreyer I."/>
            <person name="Elias M."/>
            <person name="Engstrom E.M."/>
            <person name="Estelle M."/>
            <person name="Feng L."/>
            <person name="Finet C."/>
            <person name="Floyd S.K."/>
            <person name="Frommer W.B."/>
            <person name="Fujita T."/>
            <person name="Gramzow L."/>
            <person name="Gutensohn M."/>
            <person name="Harholt J."/>
            <person name="Hattori M."/>
            <person name="Heyl A."/>
            <person name="Hirai T."/>
            <person name="Hiwatashi Y."/>
            <person name="Ishikawa M."/>
            <person name="Iwata M."/>
            <person name="Karol K.G."/>
            <person name="Koehler B."/>
            <person name="Kolukisaoglu U."/>
            <person name="Kubo M."/>
            <person name="Kurata T."/>
            <person name="Lalonde S."/>
            <person name="Li K."/>
            <person name="Li Y."/>
            <person name="Litt A."/>
            <person name="Lyons E."/>
            <person name="Manning G."/>
            <person name="Maruyama T."/>
            <person name="Michael T.P."/>
            <person name="Mikami K."/>
            <person name="Miyazaki S."/>
            <person name="Morinaga S."/>
            <person name="Murata T."/>
            <person name="Mueller-Roeber B."/>
            <person name="Nelson D.R."/>
            <person name="Obara M."/>
            <person name="Oguri Y."/>
            <person name="Olmstead R.G."/>
            <person name="Onodera N."/>
            <person name="Petersen B.L."/>
            <person name="Pils B."/>
            <person name="Prigge M."/>
            <person name="Rensing S.A."/>
            <person name="Riano-Pachon D.M."/>
            <person name="Roberts A.W."/>
            <person name="Sato Y."/>
            <person name="Scheller H.V."/>
            <person name="Schulz B."/>
            <person name="Schulz C."/>
            <person name="Shakirov E.V."/>
            <person name="Shibagaki N."/>
            <person name="Shinohara N."/>
            <person name="Shippen D.E."/>
            <person name="Soerensen I."/>
            <person name="Sotooka R."/>
            <person name="Sugimoto N."/>
            <person name="Sugita M."/>
            <person name="Sumikawa N."/>
            <person name="Tanurdzic M."/>
            <person name="Theissen G."/>
            <person name="Ulvskov P."/>
            <person name="Wakazuki S."/>
            <person name="Weng J.K."/>
            <person name="Willats W.W."/>
            <person name="Wipf D."/>
            <person name="Wolf P.G."/>
            <person name="Yang L."/>
            <person name="Zimmer A.D."/>
            <person name="Zhu Q."/>
            <person name="Mitros T."/>
            <person name="Hellsten U."/>
            <person name="Loque D."/>
            <person name="Otillar R."/>
            <person name="Salamov A."/>
            <person name="Schmutz J."/>
            <person name="Shapiro H."/>
            <person name="Lindquist E."/>
            <person name="Lucas S."/>
            <person name="Rokhsar D."/>
            <person name="Grigoriev I.V."/>
        </authorList>
    </citation>
    <scope>NUCLEOTIDE SEQUENCE [LARGE SCALE GENOMIC DNA]</scope>
</reference>
<dbReference type="EMBL" id="GL377603">
    <property type="protein sequence ID" value="EFJ20169.1"/>
    <property type="molecule type" value="Genomic_DNA"/>
</dbReference>
<feature type="binding site" evidence="3">
    <location>
        <position position="154"/>
    </location>
    <ligand>
        <name>Zn(2+)</name>
        <dbReference type="ChEBI" id="CHEBI:29105"/>
    </ligand>
</feature>
<evidence type="ECO:0000313" key="5">
    <source>
        <dbReference type="EMBL" id="EFJ20169.1"/>
    </source>
</evidence>
<dbReference type="Gramene" id="EFJ20169">
    <property type="protein sequence ID" value="EFJ20169"/>
    <property type="gene ID" value="SELMODRAFT_228577"/>
</dbReference>
<proteinExistence type="predicted"/>
<dbReference type="NCBIfam" id="NF001753">
    <property type="entry name" value="PRK00481.1-3"/>
    <property type="match status" value="1"/>
</dbReference>
<dbReference type="PROSITE" id="PS50305">
    <property type="entry name" value="SIRTUIN"/>
    <property type="match status" value="1"/>
</dbReference>
<dbReference type="CDD" id="cd01407">
    <property type="entry name" value="SIR2-fam"/>
    <property type="match status" value="1"/>
</dbReference>
<dbReference type="InterPro" id="IPR003000">
    <property type="entry name" value="Sirtuin"/>
</dbReference>
<protein>
    <recommendedName>
        <fullName evidence="4">Deacetylase sirtuin-type domain-containing protein</fullName>
    </recommendedName>
</protein>
<keyword evidence="3" id="KW-0479">Metal-binding</keyword>
<dbReference type="InterPro" id="IPR026590">
    <property type="entry name" value="Ssirtuin_cat_dom"/>
</dbReference>
<sequence>MELDEALRKAADLIVNASSVVAFTGAGISVESGIPDFRSSGGLWSKYDPEVYCNYSVFKQKPELFWKMAVDMQSTMAEAQPNPAHYALAELESMGYLKHVITQNVDNLHQRAGSNKVRELHGNGSTASCMVCRSKVPISEAMDQLNSGKCVPVCSRCGGVLRMDAILFGEPLQSSVMEGSLRLAMFAEVMLVIGTSLVVSPANSLVQLCKSNQGTIVICDPSPANSHLAHVMLRGNAGEVLPRLVQACKALRTKGKAQM</sequence>
<evidence type="ECO:0000256" key="2">
    <source>
        <dbReference type="ARBA" id="ARBA00023027"/>
    </source>
</evidence>
<accession>D8S645</accession>
<dbReference type="HOGENOM" id="CLU_023643_3_1_1"/>
<keyword evidence="6" id="KW-1185">Reference proteome</keyword>
<keyword evidence="3" id="KW-0862">Zinc</keyword>
<feature type="domain" description="Deacetylase sirtuin-type" evidence="4">
    <location>
        <begin position="1"/>
        <end position="254"/>
    </location>
</feature>
<dbReference type="eggNOG" id="KOG2683">
    <property type="taxonomic scope" value="Eukaryota"/>
</dbReference>
<dbReference type="STRING" id="88036.D8S645"/>
<dbReference type="AlphaFoldDB" id="D8S645"/>
<dbReference type="GO" id="GO:0036054">
    <property type="term" value="F:protein-malonyllysine demalonylase activity"/>
    <property type="evidence" value="ECO:0000318"/>
    <property type="project" value="GO_Central"/>
</dbReference>
<dbReference type="GO" id="GO:0005829">
    <property type="term" value="C:cytosol"/>
    <property type="evidence" value="ECO:0000318"/>
    <property type="project" value="GO_Central"/>
</dbReference>
<feature type="binding site" evidence="3">
    <location>
        <position position="132"/>
    </location>
    <ligand>
        <name>Zn(2+)</name>
        <dbReference type="ChEBI" id="CHEBI:29105"/>
    </ligand>
</feature>
<feature type="binding site" evidence="3">
    <location>
        <position position="129"/>
    </location>
    <ligand>
        <name>Zn(2+)</name>
        <dbReference type="ChEBI" id="CHEBI:29105"/>
    </ligand>
</feature>
<feature type="active site" description="Proton acceptor" evidence="3">
    <location>
        <position position="121"/>
    </location>
</feature>
<dbReference type="GO" id="GO:0061697">
    <property type="term" value="F:protein-glutaryllysine deglutarylase activity"/>
    <property type="evidence" value="ECO:0000318"/>
    <property type="project" value="GO_Central"/>
</dbReference>
<dbReference type="Pfam" id="PF02146">
    <property type="entry name" value="SIR2"/>
    <property type="match status" value="1"/>
</dbReference>
<dbReference type="GO" id="GO:0005739">
    <property type="term" value="C:mitochondrion"/>
    <property type="evidence" value="ECO:0000318"/>
    <property type="project" value="GO_Central"/>
</dbReference>
<keyword evidence="2" id="KW-0520">NAD</keyword>
<dbReference type="InterPro" id="IPR026591">
    <property type="entry name" value="Sirtuin_cat_small_dom_sf"/>
</dbReference>
<evidence type="ECO:0000313" key="6">
    <source>
        <dbReference type="Proteomes" id="UP000001514"/>
    </source>
</evidence>
<name>D8S645_SELML</name>
<evidence type="ECO:0000259" key="4">
    <source>
        <dbReference type="PROSITE" id="PS50305"/>
    </source>
</evidence>
<evidence type="ECO:0000256" key="1">
    <source>
        <dbReference type="ARBA" id="ARBA00022679"/>
    </source>
</evidence>
<dbReference type="Gene3D" id="3.30.1600.10">
    <property type="entry name" value="SIR2/SIRT2 'Small Domain"/>
    <property type="match status" value="1"/>
</dbReference>
<dbReference type="InterPro" id="IPR050134">
    <property type="entry name" value="NAD-dep_sirtuin_deacylases"/>
</dbReference>
<feature type="binding site" evidence="3">
    <location>
        <position position="157"/>
    </location>
    <ligand>
        <name>Zn(2+)</name>
        <dbReference type="ChEBI" id="CHEBI:29105"/>
    </ligand>
</feature>
<dbReference type="Proteomes" id="UP000001514">
    <property type="component" value="Unassembled WGS sequence"/>
</dbReference>
<dbReference type="KEGG" id="smo:SELMODRAFT_228577"/>
<evidence type="ECO:0000256" key="3">
    <source>
        <dbReference type="PROSITE-ProRule" id="PRU00236"/>
    </source>
</evidence>
<dbReference type="SUPFAM" id="SSF52467">
    <property type="entry name" value="DHS-like NAD/FAD-binding domain"/>
    <property type="match status" value="1"/>
</dbReference>
<dbReference type="GO" id="GO:0017136">
    <property type="term" value="F:histone deacetylase activity, NAD-dependent"/>
    <property type="evidence" value="ECO:0000318"/>
    <property type="project" value="GO_Central"/>
</dbReference>
<gene>
    <name evidence="5" type="ORF">SELMODRAFT_228577</name>
</gene>
<dbReference type="PANTHER" id="PTHR11085">
    <property type="entry name" value="NAD-DEPENDENT PROTEIN DEACYLASE SIRTUIN-5, MITOCHONDRIAL-RELATED"/>
    <property type="match status" value="1"/>
</dbReference>
<dbReference type="PANTHER" id="PTHR11085:SF10">
    <property type="entry name" value="NAD-DEPENDENT PROTEIN DEACYLASE SIRTUIN-5, MITOCHONDRIAL-RELATED"/>
    <property type="match status" value="1"/>
</dbReference>
<dbReference type="GO" id="GO:0070403">
    <property type="term" value="F:NAD+ binding"/>
    <property type="evidence" value="ECO:0007669"/>
    <property type="project" value="InterPro"/>
</dbReference>
<dbReference type="GO" id="GO:0046872">
    <property type="term" value="F:metal ion binding"/>
    <property type="evidence" value="ECO:0007669"/>
    <property type="project" value="UniProtKB-KW"/>
</dbReference>
<organism evidence="6">
    <name type="scientific">Selaginella moellendorffii</name>
    <name type="common">Spikemoss</name>
    <dbReference type="NCBI Taxonomy" id="88036"/>
    <lineage>
        <taxon>Eukaryota</taxon>
        <taxon>Viridiplantae</taxon>
        <taxon>Streptophyta</taxon>
        <taxon>Embryophyta</taxon>
        <taxon>Tracheophyta</taxon>
        <taxon>Lycopodiopsida</taxon>
        <taxon>Selaginellales</taxon>
        <taxon>Selaginellaceae</taxon>
        <taxon>Selaginella</taxon>
    </lineage>
</organism>
<dbReference type="GO" id="GO:0005634">
    <property type="term" value="C:nucleus"/>
    <property type="evidence" value="ECO:0000318"/>
    <property type="project" value="GO_Central"/>
</dbReference>
<dbReference type="InParanoid" id="D8S645"/>
<dbReference type="InterPro" id="IPR029035">
    <property type="entry name" value="DHS-like_NAD/FAD-binding_dom"/>
</dbReference>
<dbReference type="Gene3D" id="3.40.50.1220">
    <property type="entry name" value="TPP-binding domain"/>
    <property type="match status" value="1"/>
</dbReference>
<dbReference type="OMA" id="HRHTTGR"/>
<keyword evidence="1" id="KW-0808">Transferase</keyword>
<dbReference type="GO" id="GO:0036055">
    <property type="term" value="F:protein-succinyllysine desuccinylase activity"/>
    <property type="evidence" value="ECO:0000318"/>
    <property type="project" value="GO_Central"/>
</dbReference>